<keyword evidence="1" id="KW-0472">Membrane</keyword>
<dbReference type="Proteomes" id="UP000319383">
    <property type="component" value="Chromosome"/>
</dbReference>
<proteinExistence type="predicted"/>
<name>A0A517ZLB4_9PLAN</name>
<evidence type="ECO:0000256" key="1">
    <source>
        <dbReference type="SAM" id="Phobius"/>
    </source>
</evidence>
<dbReference type="EMBL" id="CP036276">
    <property type="protein sequence ID" value="QDU43279.1"/>
    <property type="molecule type" value="Genomic_DNA"/>
</dbReference>
<organism evidence="2 3">
    <name type="scientific">Symmachiella dynata</name>
    <dbReference type="NCBI Taxonomy" id="2527995"/>
    <lineage>
        <taxon>Bacteria</taxon>
        <taxon>Pseudomonadati</taxon>
        <taxon>Planctomycetota</taxon>
        <taxon>Planctomycetia</taxon>
        <taxon>Planctomycetales</taxon>
        <taxon>Planctomycetaceae</taxon>
        <taxon>Symmachiella</taxon>
    </lineage>
</organism>
<dbReference type="AlphaFoldDB" id="A0A517ZLB4"/>
<gene>
    <name evidence="2" type="ORF">Mal52_17510</name>
</gene>
<keyword evidence="3" id="KW-1185">Reference proteome</keyword>
<accession>A0A517ZLB4</accession>
<reference evidence="2 3" key="1">
    <citation type="submission" date="2019-02" db="EMBL/GenBank/DDBJ databases">
        <title>Deep-cultivation of Planctomycetes and their phenomic and genomic characterization uncovers novel biology.</title>
        <authorList>
            <person name="Wiegand S."/>
            <person name="Jogler M."/>
            <person name="Boedeker C."/>
            <person name="Pinto D."/>
            <person name="Vollmers J."/>
            <person name="Rivas-Marin E."/>
            <person name="Kohn T."/>
            <person name="Peeters S.H."/>
            <person name="Heuer A."/>
            <person name="Rast P."/>
            <person name="Oberbeckmann S."/>
            <person name="Bunk B."/>
            <person name="Jeske O."/>
            <person name="Meyerdierks A."/>
            <person name="Storesund J.E."/>
            <person name="Kallscheuer N."/>
            <person name="Luecker S."/>
            <person name="Lage O.M."/>
            <person name="Pohl T."/>
            <person name="Merkel B.J."/>
            <person name="Hornburger P."/>
            <person name="Mueller R.-W."/>
            <person name="Bruemmer F."/>
            <person name="Labrenz M."/>
            <person name="Spormann A.M."/>
            <person name="Op den Camp H."/>
            <person name="Overmann J."/>
            <person name="Amann R."/>
            <person name="Jetten M.S.M."/>
            <person name="Mascher T."/>
            <person name="Medema M.H."/>
            <person name="Devos D.P."/>
            <person name="Kaster A.-K."/>
            <person name="Ovreas L."/>
            <person name="Rohde M."/>
            <person name="Galperin M.Y."/>
            <person name="Jogler C."/>
        </authorList>
    </citation>
    <scope>NUCLEOTIDE SEQUENCE [LARGE SCALE GENOMIC DNA]</scope>
    <source>
        <strain evidence="2 3">Mal52</strain>
    </source>
</reference>
<dbReference type="RefSeq" id="WP_145375407.1">
    <property type="nucleotide sequence ID" value="NZ_CP036276.1"/>
</dbReference>
<evidence type="ECO:0000313" key="2">
    <source>
        <dbReference type="EMBL" id="QDU43279.1"/>
    </source>
</evidence>
<protein>
    <submittedName>
        <fullName evidence="2">Uncharacterized protein</fullName>
    </submittedName>
</protein>
<keyword evidence="1" id="KW-1133">Transmembrane helix</keyword>
<feature type="transmembrane region" description="Helical" evidence="1">
    <location>
        <begin position="12"/>
        <end position="35"/>
    </location>
</feature>
<evidence type="ECO:0000313" key="3">
    <source>
        <dbReference type="Proteomes" id="UP000319383"/>
    </source>
</evidence>
<dbReference type="KEGG" id="sdyn:Mal52_17510"/>
<keyword evidence="1" id="KW-0812">Transmembrane</keyword>
<sequence>MDRGRREPRRSLPLWPFIVAAVLAIVAVVIVHVVLVRRQDGVDFFDHYVAETELPDGSILTLRAVTFGDHHELPLNQPKTGLMGFGRGGRGVPEFLERETPPSSVVLWFSRRDGQSGKTMDFRWWKRCSVVDAHGWNIKDRDATQECYSLDANGGFSGSTQWGGDRRLMDTFRTGEYDIGIVSTRLPSFRPSGKTFALKVHNVDGKVVAEFDVPWPGAATLPVWEPETLPATKSVGNLKVTLKALTVEEDRSQTSDRYGLHARADFEFSGMTAGAEWHLDDVRLEDALGNASDDYDCILSPLDSAWKVVALISRNEDAPLLASETWHVGKIQLPADGTKSDLKLSDSIGGVPIFVKSIGGPGEVTYVESVSGTGDEIGGFAFAGPSEIENFSVRMKYNGSTCRRTVKSKVPHLFLDNLHLKPFQSLRIQAVDDAGKMVDGRVCVCNDEAFWVFSPPPGSKSIDLKVIVTQQREVEFIAAPQLVTEEE</sequence>